<keyword evidence="2" id="KW-0272">Extracellular matrix</keyword>
<evidence type="ECO:0000313" key="5">
    <source>
        <dbReference type="Proteomes" id="UP000824540"/>
    </source>
</evidence>
<dbReference type="InterPro" id="IPR050149">
    <property type="entry name" value="Collagen_superfamily"/>
</dbReference>
<dbReference type="EMBL" id="JAFBMS010000131">
    <property type="protein sequence ID" value="KAG9335007.1"/>
    <property type="molecule type" value="Genomic_DNA"/>
</dbReference>
<comment type="caution">
    <text evidence="4">The sequence shown here is derived from an EMBL/GenBank/DDBJ whole genome shotgun (WGS) entry which is preliminary data.</text>
</comment>
<feature type="compositionally biased region" description="Low complexity" evidence="3">
    <location>
        <begin position="344"/>
        <end position="370"/>
    </location>
</feature>
<comment type="subcellular location">
    <subcellularLocation>
        <location evidence="1">Secreted</location>
        <location evidence="1">Extracellular space</location>
        <location evidence="1">Extracellular matrix</location>
    </subcellularLocation>
</comment>
<feature type="compositionally biased region" description="Gly residues" evidence="3">
    <location>
        <begin position="250"/>
        <end position="259"/>
    </location>
</feature>
<protein>
    <submittedName>
        <fullName evidence="4">Uncharacterized protein</fullName>
    </submittedName>
</protein>
<reference evidence="4" key="1">
    <citation type="thesis" date="2021" institute="BYU ScholarsArchive" country="Provo, UT, USA">
        <title>Applications of and Algorithms for Genome Assembly and Genomic Analyses with an Emphasis on Marine Teleosts.</title>
        <authorList>
            <person name="Pickett B.D."/>
        </authorList>
    </citation>
    <scope>NUCLEOTIDE SEQUENCE</scope>
    <source>
        <strain evidence="4">HI-2016</strain>
    </source>
</reference>
<evidence type="ECO:0000313" key="4">
    <source>
        <dbReference type="EMBL" id="KAG9335007.1"/>
    </source>
</evidence>
<dbReference type="GO" id="GO:0005615">
    <property type="term" value="C:extracellular space"/>
    <property type="evidence" value="ECO:0007669"/>
    <property type="project" value="TreeGrafter"/>
</dbReference>
<dbReference type="PANTHER" id="PTHR24023:SF1082">
    <property type="entry name" value="COLLAGEN TRIPLE HELIX REPEAT"/>
    <property type="match status" value="1"/>
</dbReference>
<organism evidence="4 5">
    <name type="scientific">Albula glossodonta</name>
    <name type="common">roundjaw bonefish</name>
    <dbReference type="NCBI Taxonomy" id="121402"/>
    <lineage>
        <taxon>Eukaryota</taxon>
        <taxon>Metazoa</taxon>
        <taxon>Chordata</taxon>
        <taxon>Craniata</taxon>
        <taxon>Vertebrata</taxon>
        <taxon>Euteleostomi</taxon>
        <taxon>Actinopterygii</taxon>
        <taxon>Neopterygii</taxon>
        <taxon>Teleostei</taxon>
        <taxon>Albuliformes</taxon>
        <taxon>Albulidae</taxon>
        <taxon>Albula</taxon>
    </lineage>
</organism>
<accession>A0A8T2NEV8</accession>
<keyword evidence="5" id="KW-1185">Reference proteome</keyword>
<proteinExistence type="predicted"/>
<feature type="compositionally biased region" description="Low complexity" evidence="3">
    <location>
        <begin position="208"/>
        <end position="224"/>
    </location>
</feature>
<dbReference type="Proteomes" id="UP000824540">
    <property type="component" value="Unassembled WGS sequence"/>
</dbReference>
<name>A0A8T2NEV8_9TELE</name>
<keyword evidence="2" id="KW-0964">Secreted</keyword>
<dbReference type="InterPro" id="IPR008160">
    <property type="entry name" value="Collagen"/>
</dbReference>
<gene>
    <name evidence="4" type="ORF">JZ751_006147</name>
</gene>
<feature type="region of interest" description="Disordered" evidence="3">
    <location>
        <begin position="202"/>
        <end position="377"/>
    </location>
</feature>
<sequence length="660" mass="71243">MLSWYLLRDNIQSLRDDLVTPFFLAHNTEADFNRLVAPLDPPDLPGIQDFTEKKVFLVLKETLAFQAETLWVHQEREVSRESLDRREKLAPLESLFLGRVATMGLQDLLAPLDPKETENAPWSGACPDILDPLGLLENRAKRIGDTCVHCVSNGPPGQRGPPGPPGKQGSCTALATKLTMNTVLMWYPLWFSSAGFPGANGRKGEKGVTGPPGTSGTPGIAGTPGQIGAPGAHGEPGDIYVAPGLKGEKGLPGGVGPIGLPGVDGLPGRDGLPGEQGPKGEPATVGLKGDQGRDGEPGLIGPPGERGPPGIPGYGRPGEPGEKGSQGPPGRPGAPGRPKGEPGKGVSSPGPHGSPGPRGETGRPGPQGETCSLKRTPCHQHGGASYLDNNIQPFHKVREALRETVGHQVYLDRKVTKDVLVLACLESLDPKDMQVYQGLQDYLESQGDPGLMVWMDVQVHLGKRENQEGVYLDPKGLWDPRASQATPERRGTQGILASQDCRGKQVLQELKESKVNPDLQEDRGLRDLLGSLDWEKRGHLAPWVPQGYLAPSDVMVRREIRGILVPLARTCLDHRGRRAVRDTRGPQVTLAYLDQEVTLGPPDRGVVLVILGRQVRKDIKDRKAHQECQGRMETQVHLGSQVRKVTQVNQEYQEEWAHPD</sequence>
<feature type="region of interest" description="Disordered" evidence="3">
    <location>
        <begin position="472"/>
        <end position="492"/>
    </location>
</feature>
<evidence type="ECO:0000256" key="2">
    <source>
        <dbReference type="ARBA" id="ARBA00022530"/>
    </source>
</evidence>
<dbReference type="Pfam" id="PF01391">
    <property type="entry name" value="Collagen"/>
    <property type="match status" value="1"/>
</dbReference>
<dbReference type="AlphaFoldDB" id="A0A8T2NEV8"/>
<dbReference type="GO" id="GO:0031012">
    <property type="term" value="C:extracellular matrix"/>
    <property type="evidence" value="ECO:0007669"/>
    <property type="project" value="TreeGrafter"/>
</dbReference>
<evidence type="ECO:0000256" key="3">
    <source>
        <dbReference type="SAM" id="MobiDB-lite"/>
    </source>
</evidence>
<evidence type="ECO:0000256" key="1">
    <source>
        <dbReference type="ARBA" id="ARBA00004498"/>
    </source>
</evidence>
<dbReference type="PANTHER" id="PTHR24023">
    <property type="entry name" value="COLLAGEN ALPHA"/>
    <property type="match status" value="1"/>
</dbReference>